<reference evidence="1" key="1">
    <citation type="journal article" date="2014" name="Int. J. Syst. Evol. Microbiol.">
        <title>Complete genome of a new Firmicutes species belonging to the dominant human colonic microbiota ('Ruminococcus bicirculans') reveals two chromosomes and a selective capacity to utilize plant glucans.</title>
        <authorList>
            <consortium name="NISC Comparative Sequencing Program"/>
            <person name="Wegmann U."/>
            <person name="Louis P."/>
            <person name="Goesmann A."/>
            <person name="Henrissat B."/>
            <person name="Duncan S.H."/>
            <person name="Flint H.J."/>
        </authorList>
    </citation>
    <scope>NUCLEOTIDE SEQUENCE</scope>
    <source>
        <strain evidence="1">NBRC 105001</strain>
    </source>
</reference>
<dbReference type="Pfam" id="PF05930">
    <property type="entry name" value="Phage_AlpA"/>
    <property type="match status" value="1"/>
</dbReference>
<protein>
    <submittedName>
        <fullName evidence="1">DNA-binding protein</fullName>
    </submittedName>
    <submittedName>
        <fullName evidence="3">Transcriptional regulator</fullName>
    </submittedName>
</protein>
<dbReference type="InterPro" id="IPR052931">
    <property type="entry name" value="Prophage_regulatory_activator"/>
</dbReference>
<name>A0A2S7XJI1_9GAMM</name>
<accession>A0A2S7XJI1</accession>
<dbReference type="Proteomes" id="UP000239263">
    <property type="component" value="Unassembled WGS sequence"/>
</dbReference>
<dbReference type="EMBL" id="BSOU01000003">
    <property type="protein sequence ID" value="GLR74363.1"/>
    <property type="molecule type" value="Genomic_DNA"/>
</dbReference>
<dbReference type="PANTHER" id="PTHR36154">
    <property type="entry name" value="DNA-BINDING TRANSCRIPTIONAL ACTIVATOR ALPA"/>
    <property type="match status" value="1"/>
</dbReference>
<comment type="caution">
    <text evidence="3">The sequence shown here is derived from an EMBL/GenBank/DDBJ whole genome shotgun (WGS) entry which is preliminary data.</text>
</comment>
<dbReference type="Proteomes" id="UP000239273">
    <property type="component" value="Unassembled WGS sequence"/>
</dbReference>
<dbReference type="EMBL" id="MSCO01000001">
    <property type="protein sequence ID" value="PQJ89109.1"/>
    <property type="molecule type" value="Genomic_DNA"/>
</dbReference>
<dbReference type="EMBL" id="MSCP01000001">
    <property type="protein sequence ID" value="PQJ93542.1"/>
    <property type="molecule type" value="Genomic_DNA"/>
</dbReference>
<evidence type="ECO:0000313" key="6">
    <source>
        <dbReference type="Proteomes" id="UP001156660"/>
    </source>
</evidence>
<gene>
    <name evidence="2" type="ORF">BTO22_05715</name>
    <name evidence="3" type="ORF">BTO23_05475</name>
    <name evidence="1" type="ORF">GCM10007855_12370</name>
</gene>
<dbReference type="InterPro" id="IPR009061">
    <property type="entry name" value="DNA-bd_dom_put_sf"/>
</dbReference>
<dbReference type="InterPro" id="IPR010260">
    <property type="entry name" value="AlpA"/>
</dbReference>
<evidence type="ECO:0000313" key="3">
    <source>
        <dbReference type="EMBL" id="PQJ93542.1"/>
    </source>
</evidence>
<keyword evidence="6" id="KW-1185">Reference proteome</keyword>
<dbReference type="SUPFAM" id="SSF46955">
    <property type="entry name" value="Putative DNA-binding domain"/>
    <property type="match status" value="1"/>
</dbReference>
<reference evidence="6" key="3">
    <citation type="journal article" date="2019" name="Int. J. Syst. Evol. Microbiol.">
        <title>The Global Catalogue of Microorganisms (GCM) 10K type strain sequencing project: providing services to taxonomists for standard genome sequencing and annotation.</title>
        <authorList>
            <consortium name="The Broad Institute Genomics Platform"/>
            <consortium name="The Broad Institute Genome Sequencing Center for Infectious Disease"/>
            <person name="Wu L."/>
            <person name="Ma J."/>
        </authorList>
    </citation>
    <scope>NUCLEOTIDE SEQUENCE [LARGE SCALE GENOMIC DNA]</scope>
    <source>
        <strain evidence="6">NBRC 105001</strain>
    </source>
</reference>
<dbReference type="Gene3D" id="1.10.238.160">
    <property type="match status" value="1"/>
</dbReference>
<dbReference type="OrthoDB" id="8455288at2"/>
<dbReference type="Proteomes" id="UP001156660">
    <property type="component" value="Unassembled WGS sequence"/>
</dbReference>
<keyword evidence="1" id="KW-0238">DNA-binding</keyword>
<dbReference type="AlphaFoldDB" id="A0A2S7XJI1"/>
<evidence type="ECO:0000313" key="5">
    <source>
        <dbReference type="Proteomes" id="UP000239273"/>
    </source>
</evidence>
<sequence>MKFIKLKEVMAMTGLGRSSVYKFMNEGRFPGTVKLDIDKRGVRWVEHEIEEWMMEKVALRDACTVR</sequence>
<dbReference type="GO" id="GO:0003677">
    <property type="term" value="F:DNA binding"/>
    <property type="evidence" value="ECO:0007669"/>
    <property type="project" value="UniProtKB-KW"/>
</dbReference>
<proteinExistence type="predicted"/>
<evidence type="ECO:0000313" key="2">
    <source>
        <dbReference type="EMBL" id="PQJ89109.1"/>
    </source>
</evidence>
<dbReference type="PANTHER" id="PTHR36154:SF1">
    <property type="entry name" value="DNA-BINDING TRANSCRIPTIONAL ACTIVATOR ALPA"/>
    <property type="match status" value="1"/>
</dbReference>
<dbReference type="RefSeq" id="WP_061036726.1">
    <property type="nucleotide sequence ID" value="NZ_BSOU01000003.1"/>
</dbReference>
<reference evidence="4 5" key="2">
    <citation type="submission" date="2016-12" db="EMBL/GenBank/DDBJ databases">
        <title>Diversity of luminous bacteria.</title>
        <authorList>
            <person name="Yoshizawa S."/>
            <person name="Kogure K."/>
        </authorList>
    </citation>
    <scope>NUCLEOTIDE SEQUENCE [LARGE SCALE GENOMIC DNA]</scope>
    <source>
        <strain evidence="2 4">ATCC 33715</strain>
        <strain evidence="3 5">NBRC 105001</strain>
    </source>
</reference>
<reference evidence="1" key="4">
    <citation type="submission" date="2023-01" db="EMBL/GenBank/DDBJ databases">
        <title>Draft genome sequence of Aliivibrio sifiae strain NBRC 105001.</title>
        <authorList>
            <person name="Sun Q."/>
            <person name="Mori K."/>
        </authorList>
    </citation>
    <scope>NUCLEOTIDE SEQUENCE</scope>
    <source>
        <strain evidence="1">NBRC 105001</strain>
    </source>
</reference>
<evidence type="ECO:0000313" key="4">
    <source>
        <dbReference type="Proteomes" id="UP000239263"/>
    </source>
</evidence>
<evidence type="ECO:0000313" key="1">
    <source>
        <dbReference type="EMBL" id="GLR74363.1"/>
    </source>
</evidence>
<organism evidence="3 5">
    <name type="scientific">Aliivibrio sifiae</name>
    <dbReference type="NCBI Taxonomy" id="566293"/>
    <lineage>
        <taxon>Bacteria</taxon>
        <taxon>Pseudomonadati</taxon>
        <taxon>Pseudomonadota</taxon>
        <taxon>Gammaproteobacteria</taxon>
        <taxon>Vibrionales</taxon>
        <taxon>Vibrionaceae</taxon>
        <taxon>Aliivibrio</taxon>
    </lineage>
</organism>